<dbReference type="GO" id="GO:0005634">
    <property type="term" value="C:nucleus"/>
    <property type="evidence" value="ECO:0007669"/>
    <property type="project" value="UniProtKB-SubCell"/>
</dbReference>
<dbReference type="GO" id="GO:0008270">
    <property type="term" value="F:zinc ion binding"/>
    <property type="evidence" value="ECO:0007669"/>
    <property type="project" value="UniProtKB-UniRule"/>
</dbReference>
<protein>
    <recommendedName>
        <fullName evidence="6">Protein FAR1-RELATED SEQUENCE</fullName>
    </recommendedName>
</protein>
<keyword evidence="3 5" id="KW-0863">Zinc-finger</keyword>
<keyword evidence="4 6" id="KW-0862">Zinc</keyword>
<evidence type="ECO:0000256" key="6">
    <source>
        <dbReference type="RuleBase" id="RU367018"/>
    </source>
</evidence>
<evidence type="ECO:0000259" key="8">
    <source>
        <dbReference type="PROSITE" id="PS50966"/>
    </source>
</evidence>
<dbReference type="InterPro" id="IPR018289">
    <property type="entry name" value="MULE_transposase_dom"/>
</dbReference>
<dbReference type="EMBL" id="CM000884">
    <property type="protein sequence ID" value="PNT61183.1"/>
    <property type="molecule type" value="Genomic_DNA"/>
</dbReference>
<comment type="similarity">
    <text evidence="1 6">Belongs to the FHY3/FAR1 family.</text>
</comment>
<dbReference type="EMBL" id="CM000884">
    <property type="protein sequence ID" value="PNT61181.1"/>
    <property type="molecule type" value="Genomic_DNA"/>
</dbReference>
<dbReference type="Pfam" id="PF04434">
    <property type="entry name" value="SWIM"/>
    <property type="match status" value="1"/>
</dbReference>
<sequence length="657" mass="74413">MPAKSAFLLECGDPLEQRVSSSMEGTSSGEEEDEESPNKTSLSLETAAADDSAPYIGQRFLTHDEAYEFYSGFAKQCGFSIRRHRTEGKDGVGKGITRRYFVCHRAGNTPAKPFSDGAKPQRNRKSSRCGCQAYLRIGRDAGAGAPEWRVTGFSNHHNHELLPQDQQMMRIMELEKCVEPGSLPFTEKDVSNLILSFRRFDQEESIDLLRMCRILKENDPNFMYDFTKMNDRLEHIAWSYASSIQSYEIFGDAVIFDTNHRLTALDMALGIWIGLNNYGMPCFFGCALLREESVHSFAWALQVFLNFMNRKAPQTIMTDQNVYLKEAVEKELPNTKHALSIWLIAARFPSWFNSVLGKRYNDWKNEFYRLYNMENTIDFDLGWSDMVNCYGLHGDRHIATLFASRKHWALPYLRGYFSAGLTAIPEFSKSINAFVQQFMSAQTRISHFVEQVAIVVDDKDQAVGQQIMQENLQNISFKTAVPMEGHAAAVLTPFAFSKLHDELVAAAHYASFHLEGNAFLVRHCTKTEGGCSVTWNQSEELVSCSCQLFESSGILCRHALHVLTSLNYLQIPDHYLPVRWRRTQSRPPKSLSGIPDHGGASKRVKALQSMVSALVREAAKSDERMDIATQEVSVLLSRIRQQPVLVNISGDSVHRQQ</sequence>
<dbReference type="Gramene" id="PNT61183">
    <property type="protein sequence ID" value="PNT61183"/>
    <property type="gene ID" value="BRADI_5g11330v3"/>
</dbReference>
<keyword evidence="11" id="KW-1185">Reference proteome</keyword>
<organism evidence="9">
    <name type="scientific">Brachypodium distachyon</name>
    <name type="common">Purple false brome</name>
    <name type="synonym">Trachynia distachya</name>
    <dbReference type="NCBI Taxonomy" id="15368"/>
    <lineage>
        <taxon>Eukaryota</taxon>
        <taxon>Viridiplantae</taxon>
        <taxon>Streptophyta</taxon>
        <taxon>Embryophyta</taxon>
        <taxon>Tracheophyta</taxon>
        <taxon>Spermatophyta</taxon>
        <taxon>Magnoliopsida</taxon>
        <taxon>Liliopsida</taxon>
        <taxon>Poales</taxon>
        <taxon>Poaceae</taxon>
        <taxon>BOP clade</taxon>
        <taxon>Pooideae</taxon>
        <taxon>Stipodae</taxon>
        <taxon>Brachypodieae</taxon>
        <taxon>Brachypodium</taxon>
    </lineage>
</organism>
<reference evidence="10" key="3">
    <citation type="submission" date="2018-08" db="UniProtKB">
        <authorList>
            <consortium name="EnsemblPlants"/>
        </authorList>
    </citation>
    <scope>IDENTIFICATION</scope>
    <source>
        <strain evidence="10">cv. Bd21</strain>
    </source>
</reference>
<evidence type="ECO:0000313" key="11">
    <source>
        <dbReference type="Proteomes" id="UP000008810"/>
    </source>
</evidence>
<dbReference type="GeneID" id="100833148"/>
<gene>
    <name evidence="10" type="primary">LOC100833148</name>
    <name evidence="9" type="ORF">BRADI_5g11330v3</name>
</gene>
<dbReference type="InterPro" id="IPR031052">
    <property type="entry name" value="FHY3/FAR1"/>
</dbReference>
<dbReference type="InterPro" id="IPR007527">
    <property type="entry name" value="Znf_SWIM"/>
</dbReference>
<proteinExistence type="inferred from homology"/>
<dbReference type="InterPro" id="IPR058778">
    <property type="entry name" value="HTH_FAR1-11-like"/>
</dbReference>
<dbReference type="EnsemblPlants" id="PNT61181">
    <property type="protein sequence ID" value="PNT61181"/>
    <property type="gene ID" value="BRADI_5g11330v3"/>
</dbReference>
<dbReference type="EnsemblPlants" id="PNT61183">
    <property type="protein sequence ID" value="PNT61183"/>
    <property type="gene ID" value="BRADI_5g11330v3"/>
</dbReference>
<dbReference type="PANTHER" id="PTHR31669">
    <property type="entry name" value="PROTEIN FAR1-RELATED SEQUENCE 10-RELATED"/>
    <property type="match status" value="1"/>
</dbReference>
<dbReference type="ExpressionAtlas" id="A0A2K2CGM7">
    <property type="expression patterns" value="baseline"/>
</dbReference>
<dbReference type="SMART" id="SM00575">
    <property type="entry name" value="ZnF_PMZ"/>
    <property type="match status" value="1"/>
</dbReference>
<reference evidence="9 10" key="1">
    <citation type="journal article" date="2010" name="Nature">
        <title>Genome sequencing and analysis of the model grass Brachypodium distachyon.</title>
        <authorList>
            <consortium name="International Brachypodium Initiative"/>
        </authorList>
    </citation>
    <scope>NUCLEOTIDE SEQUENCE [LARGE SCALE GENOMIC DNA]</scope>
    <source>
        <strain evidence="9">Bd21</strain>
        <strain evidence="10">cv. Bd21</strain>
    </source>
</reference>
<feature type="domain" description="SWIM-type" evidence="8">
    <location>
        <begin position="531"/>
        <end position="567"/>
    </location>
</feature>
<dbReference type="Pfam" id="PF03101">
    <property type="entry name" value="FAR1"/>
    <property type="match status" value="1"/>
</dbReference>
<evidence type="ECO:0000256" key="2">
    <source>
        <dbReference type="ARBA" id="ARBA00022723"/>
    </source>
</evidence>
<keyword evidence="6" id="KW-0539">Nucleus</keyword>
<evidence type="ECO:0000256" key="7">
    <source>
        <dbReference type="SAM" id="MobiDB-lite"/>
    </source>
</evidence>
<dbReference type="Pfam" id="PF26175">
    <property type="entry name" value="HTH_FAR1"/>
    <property type="match status" value="1"/>
</dbReference>
<dbReference type="PANTHER" id="PTHR31669:SF184">
    <property type="entry name" value="PROTEIN FAR1-RELATED SEQUENCE 11"/>
    <property type="match status" value="1"/>
</dbReference>
<evidence type="ECO:0000256" key="3">
    <source>
        <dbReference type="ARBA" id="ARBA00022771"/>
    </source>
</evidence>
<name>A0A2K2CGM7_BRADI</name>
<dbReference type="PROSITE" id="PS50966">
    <property type="entry name" value="ZF_SWIM"/>
    <property type="match status" value="1"/>
</dbReference>
<comment type="subcellular location">
    <subcellularLocation>
        <location evidence="6">Nucleus</location>
    </subcellularLocation>
</comment>
<dbReference type="Pfam" id="PF10551">
    <property type="entry name" value="MULE"/>
    <property type="match status" value="1"/>
</dbReference>
<accession>A0A2K2CGM7</accession>
<reference evidence="9" key="2">
    <citation type="submission" date="2017-06" db="EMBL/GenBank/DDBJ databases">
        <title>WGS assembly of Brachypodium distachyon.</title>
        <authorList>
            <consortium name="The International Brachypodium Initiative"/>
            <person name="Lucas S."/>
            <person name="Harmon-Smith M."/>
            <person name="Lail K."/>
            <person name="Tice H."/>
            <person name="Grimwood J."/>
            <person name="Bruce D."/>
            <person name="Barry K."/>
            <person name="Shu S."/>
            <person name="Lindquist E."/>
            <person name="Wang M."/>
            <person name="Pitluck S."/>
            <person name="Vogel J.P."/>
            <person name="Garvin D.F."/>
            <person name="Mockler T.C."/>
            <person name="Schmutz J."/>
            <person name="Rokhsar D."/>
            <person name="Bevan M.W."/>
        </authorList>
    </citation>
    <scope>NUCLEOTIDE SEQUENCE</scope>
    <source>
        <strain evidence="9">Bd21</strain>
    </source>
</reference>
<dbReference type="OrthoDB" id="128308at2759"/>
<dbReference type="InterPro" id="IPR004330">
    <property type="entry name" value="FAR1_DNA_bnd_dom"/>
</dbReference>
<evidence type="ECO:0000256" key="1">
    <source>
        <dbReference type="ARBA" id="ARBA00005889"/>
    </source>
</evidence>
<feature type="region of interest" description="Disordered" evidence="7">
    <location>
        <begin position="15"/>
        <end position="48"/>
    </location>
</feature>
<dbReference type="Gramene" id="PNT61181">
    <property type="protein sequence ID" value="PNT61181"/>
    <property type="gene ID" value="BRADI_5g11330v3"/>
</dbReference>
<evidence type="ECO:0000313" key="10">
    <source>
        <dbReference type="EnsemblPlants" id="PNT61181"/>
    </source>
</evidence>
<dbReference type="InterPro" id="IPR006564">
    <property type="entry name" value="Znf_PMZ"/>
</dbReference>
<dbReference type="RefSeq" id="XP_024311980.1">
    <property type="nucleotide sequence ID" value="XM_024456212.1"/>
</dbReference>
<evidence type="ECO:0000256" key="5">
    <source>
        <dbReference type="PROSITE-ProRule" id="PRU00325"/>
    </source>
</evidence>
<dbReference type="AlphaFoldDB" id="A0A2K2CGM7"/>
<dbReference type="GO" id="GO:0006355">
    <property type="term" value="P:regulation of DNA-templated transcription"/>
    <property type="evidence" value="ECO:0007669"/>
    <property type="project" value="UniProtKB-UniRule"/>
</dbReference>
<dbReference type="Proteomes" id="UP000008810">
    <property type="component" value="Chromosome 5"/>
</dbReference>
<keyword evidence="2 6" id="KW-0479">Metal-binding</keyword>
<evidence type="ECO:0000313" key="9">
    <source>
        <dbReference type="EMBL" id="PNT61181.1"/>
    </source>
</evidence>
<comment type="function">
    <text evidence="6">Putative transcription activator involved in regulating light control of development.</text>
</comment>
<evidence type="ECO:0000256" key="4">
    <source>
        <dbReference type="ARBA" id="ARBA00022833"/>
    </source>
</evidence>